<gene>
    <name evidence="1" type="ORF">GCM10009105_16590</name>
</gene>
<dbReference type="Proteomes" id="UP001501523">
    <property type="component" value="Unassembled WGS sequence"/>
</dbReference>
<protein>
    <submittedName>
        <fullName evidence="1">Uncharacterized protein</fullName>
    </submittedName>
</protein>
<dbReference type="EMBL" id="BAAAEU010000006">
    <property type="protein sequence ID" value="GAA0713248.1"/>
    <property type="molecule type" value="Genomic_DNA"/>
</dbReference>
<comment type="caution">
    <text evidence="1">The sequence shown here is derived from an EMBL/GenBank/DDBJ whole genome shotgun (WGS) entry which is preliminary data.</text>
</comment>
<evidence type="ECO:0000313" key="2">
    <source>
        <dbReference type="Proteomes" id="UP001501523"/>
    </source>
</evidence>
<keyword evidence="2" id="KW-1185">Reference proteome</keyword>
<organism evidence="1 2">
    <name type="scientific">Dokdonella soli</name>
    <dbReference type="NCBI Taxonomy" id="529810"/>
    <lineage>
        <taxon>Bacteria</taxon>
        <taxon>Pseudomonadati</taxon>
        <taxon>Pseudomonadota</taxon>
        <taxon>Gammaproteobacteria</taxon>
        <taxon>Lysobacterales</taxon>
        <taxon>Rhodanobacteraceae</taxon>
        <taxon>Dokdonella</taxon>
    </lineage>
</organism>
<proteinExistence type="predicted"/>
<sequence length="107" mass="11444">MGLPLGIGRSRSLFPVVLGAARKTLSQFSSDLPEHSFRFGAVARRPLGSFKLGHPADCEASFKEDGVELGPSVKYDTLRQETMDAGASAKNKGASCPIWTLDTQDSC</sequence>
<name>A0ABN1IGY3_9GAMM</name>
<reference evidence="1 2" key="1">
    <citation type="journal article" date="2019" name="Int. J. Syst. Evol. Microbiol.">
        <title>The Global Catalogue of Microorganisms (GCM) 10K type strain sequencing project: providing services to taxonomists for standard genome sequencing and annotation.</title>
        <authorList>
            <consortium name="The Broad Institute Genomics Platform"/>
            <consortium name="The Broad Institute Genome Sequencing Center for Infectious Disease"/>
            <person name="Wu L."/>
            <person name="Ma J."/>
        </authorList>
    </citation>
    <scope>NUCLEOTIDE SEQUENCE [LARGE SCALE GENOMIC DNA]</scope>
    <source>
        <strain evidence="1 2">JCM 15421</strain>
    </source>
</reference>
<accession>A0ABN1IGY3</accession>
<evidence type="ECO:0000313" key="1">
    <source>
        <dbReference type="EMBL" id="GAA0713248.1"/>
    </source>
</evidence>